<dbReference type="InterPro" id="IPR050791">
    <property type="entry name" value="Aldo-Keto_reductase"/>
</dbReference>
<evidence type="ECO:0000313" key="4">
    <source>
        <dbReference type="Proteomes" id="UP000273405"/>
    </source>
</evidence>
<evidence type="ECO:0000259" key="2">
    <source>
        <dbReference type="Pfam" id="PF00248"/>
    </source>
</evidence>
<feature type="domain" description="NADP-dependent oxidoreductase" evidence="2">
    <location>
        <begin position="25"/>
        <end position="287"/>
    </location>
</feature>
<dbReference type="RefSeq" id="WP_120625294.1">
    <property type="nucleotide sequence ID" value="NZ_RAWG01000055.1"/>
</dbReference>
<sequence>MSGTSTRPVEKSGTFKLGGDLPVHRLGYGAMQLTGPGVWGPPKDRAEAVRVLRRALELGVDFIDTADSYGPYVSEEIIAEALHPYAKGVVVATKAGLVRTGPNEWHPVGAPKYLRQQLEMSLRRLKLERIDLYQLHRIDPKVPVEESLGELKALQKEGKIRHIGLSEVSVAEIERARKVVDVVSVQNRYNLTDRVHEKVLDYCEKENLGFIPWFPLATGGLAKPGSTLDAVAKKHNAAPSQIALSWLLARSPVMLPIPGTSSVKHLEENLAGAEVKLGKDELAAVDAQASGR</sequence>
<dbReference type="SUPFAM" id="SSF51430">
    <property type="entry name" value="NAD(P)-linked oxidoreductase"/>
    <property type="match status" value="1"/>
</dbReference>
<dbReference type="NCBIfam" id="NF007695">
    <property type="entry name" value="PRK10376.1"/>
    <property type="match status" value="1"/>
</dbReference>
<dbReference type="Pfam" id="PF00248">
    <property type="entry name" value="Aldo_ket_red"/>
    <property type="match status" value="1"/>
</dbReference>
<dbReference type="PANTHER" id="PTHR43625">
    <property type="entry name" value="AFLATOXIN B1 ALDEHYDE REDUCTASE"/>
    <property type="match status" value="1"/>
</dbReference>
<name>A0A3A8NIQ6_9BACT</name>
<organism evidence="3 4">
    <name type="scientific">Corallococcus sicarius</name>
    <dbReference type="NCBI Taxonomy" id="2316726"/>
    <lineage>
        <taxon>Bacteria</taxon>
        <taxon>Pseudomonadati</taxon>
        <taxon>Myxococcota</taxon>
        <taxon>Myxococcia</taxon>
        <taxon>Myxococcales</taxon>
        <taxon>Cystobacterineae</taxon>
        <taxon>Myxococcaceae</taxon>
        <taxon>Corallococcus</taxon>
    </lineage>
</organism>
<proteinExistence type="predicted"/>
<dbReference type="GO" id="GO:0005737">
    <property type="term" value="C:cytoplasm"/>
    <property type="evidence" value="ECO:0007669"/>
    <property type="project" value="TreeGrafter"/>
</dbReference>
<dbReference type="PANTHER" id="PTHR43625:SF40">
    <property type="entry name" value="ALDO-KETO REDUCTASE YAKC [NADP(+)]"/>
    <property type="match status" value="1"/>
</dbReference>
<protein>
    <submittedName>
        <fullName evidence="3">Oxidoreductase</fullName>
    </submittedName>
</protein>
<dbReference type="InterPro" id="IPR020471">
    <property type="entry name" value="AKR"/>
</dbReference>
<keyword evidence="1" id="KW-0560">Oxidoreductase</keyword>
<evidence type="ECO:0000313" key="3">
    <source>
        <dbReference type="EMBL" id="RKH44138.1"/>
    </source>
</evidence>
<gene>
    <name evidence="3" type="ORF">D7X12_11390</name>
</gene>
<dbReference type="Gene3D" id="3.20.20.100">
    <property type="entry name" value="NADP-dependent oxidoreductase domain"/>
    <property type="match status" value="1"/>
</dbReference>
<accession>A0A3A8NIQ6</accession>
<dbReference type="Proteomes" id="UP000273405">
    <property type="component" value="Unassembled WGS sequence"/>
</dbReference>
<dbReference type="OrthoDB" id="5523216at2"/>
<reference evidence="4" key="1">
    <citation type="submission" date="2018-09" db="EMBL/GenBank/DDBJ databases">
        <authorList>
            <person name="Livingstone P.G."/>
            <person name="Whitworth D.E."/>
        </authorList>
    </citation>
    <scope>NUCLEOTIDE SEQUENCE [LARGE SCALE GENOMIC DNA]</scope>
    <source>
        <strain evidence="4">CA040B</strain>
    </source>
</reference>
<dbReference type="EMBL" id="RAWG01000055">
    <property type="protein sequence ID" value="RKH44138.1"/>
    <property type="molecule type" value="Genomic_DNA"/>
</dbReference>
<evidence type="ECO:0000256" key="1">
    <source>
        <dbReference type="ARBA" id="ARBA00023002"/>
    </source>
</evidence>
<keyword evidence="4" id="KW-1185">Reference proteome</keyword>
<dbReference type="AlphaFoldDB" id="A0A3A8NIQ6"/>
<dbReference type="InterPro" id="IPR036812">
    <property type="entry name" value="NAD(P)_OxRdtase_dom_sf"/>
</dbReference>
<dbReference type="InterPro" id="IPR023210">
    <property type="entry name" value="NADP_OxRdtase_dom"/>
</dbReference>
<dbReference type="CDD" id="cd19088">
    <property type="entry name" value="AKR_AKR13B1"/>
    <property type="match status" value="1"/>
</dbReference>
<comment type="caution">
    <text evidence="3">The sequence shown here is derived from an EMBL/GenBank/DDBJ whole genome shotgun (WGS) entry which is preliminary data.</text>
</comment>
<dbReference type="PRINTS" id="PR00069">
    <property type="entry name" value="ALDKETRDTASE"/>
</dbReference>
<dbReference type="GO" id="GO:0016491">
    <property type="term" value="F:oxidoreductase activity"/>
    <property type="evidence" value="ECO:0007669"/>
    <property type="project" value="UniProtKB-KW"/>
</dbReference>